<evidence type="ECO:0000256" key="7">
    <source>
        <dbReference type="ARBA" id="ARBA00022723"/>
    </source>
</evidence>
<evidence type="ECO:0000256" key="9">
    <source>
        <dbReference type="ARBA" id="ARBA00022786"/>
    </source>
</evidence>
<dbReference type="EC" id="2.3.2.27" evidence="4"/>
<keyword evidence="19" id="KW-1185">Reference proteome</keyword>
<feature type="domain" description="RING-type" evidence="17">
    <location>
        <begin position="108"/>
        <end position="150"/>
    </location>
</feature>
<dbReference type="GO" id="GO:0016020">
    <property type="term" value="C:membrane"/>
    <property type="evidence" value="ECO:0007669"/>
    <property type="project" value="UniProtKB-SubCell"/>
</dbReference>
<name>A0AAD8H6Z2_9APIA</name>
<evidence type="ECO:0000256" key="14">
    <source>
        <dbReference type="PROSITE-ProRule" id="PRU00175"/>
    </source>
</evidence>
<keyword evidence="11 16" id="KW-1133">Transmembrane helix</keyword>
<accession>A0AAD8H6Z2</accession>
<dbReference type="PANTHER" id="PTHR46913:SF1">
    <property type="entry name" value="RING-H2 FINGER PROTEIN ATL16"/>
    <property type="match status" value="1"/>
</dbReference>
<evidence type="ECO:0000256" key="15">
    <source>
        <dbReference type="SAM" id="MobiDB-lite"/>
    </source>
</evidence>
<sequence length="293" mass="32340">MSDSNGPSQKLEQSGAMDLTGRIMVVAIVVLFVVSAFVVILHLYSKWYWRRVTQGGTNITRRRRMDFAAGHQELITPADLRNGLDPSFLKTIPVILFSPQDFKDGLECSVCLSEISEGENTRLLPKCNHGFHVECIDMWFQSHSTCPICRNSVLNSNPTSPDLSQGITHNTPEVNYSSDTGGVSTEVLSFPTNVLYWGNEVQVRTLASCLEDDGGVTSSQQVSTSSLVISNDAGDAHLVIEIPRQMNEEEDQKSPVQSRLRSLKKLLNRDRKINPSSPSSTVDVEQAAARSQT</sequence>
<evidence type="ECO:0000256" key="13">
    <source>
        <dbReference type="ARBA" id="ARBA00024209"/>
    </source>
</evidence>
<evidence type="ECO:0000256" key="16">
    <source>
        <dbReference type="SAM" id="Phobius"/>
    </source>
</evidence>
<dbReference type="FunFam" id="3.30.40.10:FF:000475">
    <property type="entry name" value="RING-H2 finger protein ATL3"/>
    <property type="match status" value="1"/>
</dbReference>
<dbReference type="CDD" id="cd16461">
    <property type="entry name" value="RING-H2_EL5-like"/>
    <property type="match status" value="1"/>
</dbReference>
<evidence type="ECO:0000259" key="17">
    <source>
        <dbReference type="PROSITE" id="PS50089"/>
    </source>
</evidence>
<gene>
    <name evidence="18" type="ORF">POM88_045372</name>
</gene>
<dbReference type="Proteomes" id="UP001237642">
    <property type="component" value="Unassembled WGS sequence"/>
</dbReference>
<evidence type="ECO:0000256" key="4">
    <source>
        <dbReference type="ARBA" id="ARBA00012483"/>
    </source>
</evidence>
<dbReference type="PROSITE" id="PS50089">
    <property type="entry name" value="ZF_RING_2"/>
    <property type="match status" value="1"/>
</dbReference>
<evidence type="ECO:0000256" key="10">
    <source>
        <dbReference type="ARBA" id="ARBA00022833"/>
    </source>
</evidence>
<dbReference type="AlphaFoldDB" id="A0AAD8H6Z2"/>
<comment type="subcellular location">
    <subcellularLocation>
        <location evidence="2">Membrane</location>
        <topology evidence="2">Single-pass membrane protein</topology>
    </subcellularLocation>
</comment>
<dbReference type="Pfam" id="PF13639">
    <property type="entry name" value="zf-RING_2"/>
    <property type="match status" value="1"/>
</dbReference>
<evidence type="ECO:0000256" key="8">
    <source>
        <dbReference type="ARBA" id="ARBA00022771"/>
    </source>
</evidence>
<keyword evidence="7" id="KW-0479">Metal-binding</keyword>
<feature type="compositionally biased region" description="Polar residues" evidence="15">
    <location>
        <begin position="274"/>
        <end position="293"/>
    </location>
</feature>
<evidence type="ECO:0000256" key="1">
    <source>
        <dbReference type="ARBA" id="ARBA00000900"/>
    </source>
</evidence>
<evidence type="ECO:0000256" key="11">
    <source>
        <dbReference type="ARBA" id="ARBA00022989"/>
    </source>
</evidence>
<dbReference type="SUPFAM" id="SSF57850">
    <property type="entry name" value="RING/U-box"/>
    <property type="match status" value="1"/>
</dbReference>
<feature type="region of interest" description="Disordered" evidence="15">
    <location>
        <begin position="267"/>
        <end position="293"/>
    </location>
</feature>
<dbReference type="GO" id="GO:0061630">
    <property type="term" value="F:ubiquitin protein ligase activity"/>
    <property type="evidence" value="ECO:0007669"/>
    <property type="project" value="UniProtKB-EC"/>
</dbReference>
<evidence type="ECO:0000256" key="5">
    <source>
        <dbReference type="ARBA" id="ARBA00022679"/>
    </source>
</evidence>
<keyword evidence="6 16" id="KW-0812">Transmembrane</keyword>
<proteinExistence type="inferred from homology"/>
<evidence type="ECO:0000256" key="3">
    <source>
        <dbReference type="ARBA" id="ARBA00004906"/>
    </source>
</evidence>
<dbReference type="SMART" id="SM00184">
    <property type="entry name" value="RING"/>
    <property type="match status" value="1"/>
</dbReference>
<dbReference type="PANTHER" id="PTHR46913">
    <property type="entry name" value="RING-H2 FINGER PROTEIN ATL16"/>
    <property type="match status" value="1"/>
</dbReference>
<reference evidence="18" key="1">
    <citation type="submission" date="2023-02" db="EMBL/GenBank/DDBJ databases">
        <title>Genome of toxic invasive species Heracleum sosnowskyi carries increased number of genes despite the absence of recent whole-genome duplications.</title>
        <authorList>
            <person name="Schelkunov M."/>
            <person name="Shtratnikova V."/>
            <person name="Makarenko M."/>
            <person name="Klepikova A."/>
            <person name="Omelchenko D."/>
            <person name="Novikova G."/>
            <person name="Obukhova E."/>
            <person name="Bogdanov V."/>
            <person name="Penin A."/>
            <person name="Logacheva M."/>
        </authorList>
    </citation>
    <scope>NUCLEOTIDE SEQUENCE</scope>
    <source>
        <strain evidence="18">Hsosn_3</strain>
        <tissue evidence="18">Leaf</tissue>
    </source>
</reference>
<reference evidence="18" key="2">
    <citation type="submission" date="2023-05" db="EMBL/GenBank/DDBJ databases">
        <authorList>
            <person name="Schelkunov M.I."/>
        </authorList>
    </citation>
    <scope>NUCLEOTIDE SEQUENCE</scope>
    <source>
        <strain evidence="18">Hsosn_3</strain>
        <tissue evidence="18">Leaf</tissue>
    </source>
</reference>
<evidence type="ECO:0000256" key="12">
    <source>
        <dbReference type="ARBA" id="ARBA00023136"/>
    </source>
</evidence>
<dbReference type="InterPro" id="IPR044600">
    <property type="entry name" value="ATL1/ATL16-like"/>
</dbReference>
<organism evidence="18 19">
    <name type="scientific">Heracleum sosnowskyi</name>
    <dbReference type="NCBI Taxonomy" id="360622"/>
    <lineage>
        <taxon>Eukaryota</taxon>
        <taxon>Viridiplantae</taxon>
        <taxon>Streptophyta</taxon>
        <taxon>Embryophyta</taxon>
        <taxon>Tracheophyta</taxon>
        <taxon>Spermatophyta</taxon>
        <taxon>Magnoliopsida</taxon>
        <taxon>eudicotyledons</taxon>
        <taxon>Gunneridae</taxon>
        <taxon>Pentapetalae</taxon>
        <taxon>asterids</taxon>
        <taxon>campanulids</taxon>
        <taxon>Apiales</taxon>
        <taxon>Apiaceae</taxon>
        <taxon>Apioideae</taxon>
        <taxon>apioid superclade</taxon>
        <taxon>Tordylieae</taxon>
        <taxon>Tordyliinae</taxon>
        <taxon>Heracleum</taxon>
    </lineage>
</organism>
<evidence type="ECO:0000256" key="2">
    <source>
        <dbReference type="ARBA" id="ARBA00004167"/>
    </source>
</evidence>
<comment type="similarity">
    <text evidence="13">Belongs to the RING-type zinc finger family. ATL subfamily.</text>
</comment>
<feature type="transmembrane region" description="Helical" evidence="16">
    <location>
        <begin position="20"/>
        <end position="44"/>
    </location>
</feature>
<keyword evidence="5 18" id="KW-0808">Transferase</keyword>
<evidence type="ECO:0000256" key="6">
    <source>
        <dbReference type="ARBA" id="ARBA00022692"/>
    </source>
</evidence>
<dbReference type="Gene3D" id="3.30.40.10">
    <property type="entry name" value="Zinc/RING finger domain, C3HC4 (zinc finger)"/>
    <property type="match status" value="1"/>
</dbReference>
<comment type="caution">
    <text evidence="18">The sequence shown here is derived from an EMBL/GenBank/DDBJ whole genome shotgun (WGS) entry which is preliminary data.</text>
</comment>
<evidence type="ECO:0000313" key="19">
    <source>
        <dbReference type="Proteomes" id="UP001237642"/>
    </source>
</evidence>
<dbReference type="GO" id="GO:0008270">
    <property type="term" value="F:zinc ion binding"/>
    <property type="evidence" value="ECO:0007669"/>
    <property type="project" value="UniProtKB-KW"/>
</dbReference>
<keyword evidence="10" id="KW-0862">Zinc</keyword>
<protein>
    <recommendedName>
        <fullName evidence="4">RING-type E3 ubiquitin transferase</fullName>
        <ecNumber evidence="4">2.3.2.27</ecNumber>
    </recommendedName>
</protein>
<keyword evidence="9" id="KW-0833">Ubl conjugation pathway</keyword>
<dbReference type="InterPro" id="IPR001841">
    <property type="entry name" value="Znf_RING"/>
</dbReference>
<dbReference type="EMBL" id="JAUIZM010000010">
    <property type="protein sequence ID" value="KAK1360898.1"/>
    <property type="molecule type" value="Genomic_DNA"/>
</dbReference>
<comment type="pathway">
    <text evidence="3">Protein modification; protein ubiquitination.</text>
</comment>
<comment type="catalytic activity">
    <reaction evidence="1">
        <text>S-ubiquitinyl-[E2 ubiquitin-conjugating enzyme]-L-cysteine + [acceptor protein]-L-lysine = [E2 ubiquitin-conjugating enzyme]-L-cysteine + N(6)-ubiquitinyl-[acceptor protein]-L-lysine.</text>
        <dbReference type="EC" id="2.3.2.27"/>
    </reaction>
</comment>
<keyword evidence="8 14" id="KW-0863">Zinc-finger</keyword>
<dbReference type="GO" id="GO:0016567">
    <property type="term" value="P:protein ubiquitination"/>
    <property type="evidence" value="ECO:0007669"/>
    <property type="project" value="InterPro"/>
</dbReference>
<dbReference type="InterPro" id="IPR013083">
    <property type="entry name" value="Znf_RING/FYVE/PHD"/>
</dbReference>
<evidence type="ECO:0000313" key="18">
    <source>
        <dbReference type="EMBL" id="KAK1360898.1"/>
    </source>
</evidence>
<keyword evidence="12 16" id="KW-0472">Membrane</keyword>